<dbReference type="Pfam" id="PF21036">
    <property type="entry name" value="EryCIII-like_N"/>
    <property type="match status" value="1"/>
</dbReference>
<evidence type="ECO:0000259" key="5">
    <source>
        <dbReference type="Pfam" id="PF21036"/>
    </source>
</evidence>
<organism evidence="6 7">
    <name type="scientific">Halosaccharopolyspora lacisalsi</name>
    <dbReference type="NCBI Taxonomy" id="1000566"/>
    <lineage>
        <taxon>Bacteria</taxon>
        <taxon>Bacillati</taxon>
        <taxon>Actinomycetota</taxon>
        <taxon>Actinomycetes</taxon>
        <taxon>Pseudonocardiales</taxon>
        <taxon>Pseudonocardiaceae</taxon>
        <taxon>Halosaccharopolyspora</taxon>
    </lineage>
</organism>
<keyword evidence="2" id="KW-0328">Glycosyltransferase</keyword>
<evidence type="ECO:0000259" key="4">
    <source>
        <dbReference type="Pfam" id="PF06722"/>
    </source>
</evidence>
<evidence type="ECO:0000256" key="1">
    <source>
        <dbReference type="ARBA" id="ARBA00006962"/>
    </source>
</evidence>
<evidence type="ECO:0000256" key="3">
    <source>
        <dbReference type="ARBA" id="ARBA00022679"/>
    </source>
</evidence>
<dbReference type="InterPro" id="IPR048284">
    <property type="entry name" value="EryCIII-like_N"/>
</dbReference>
<sequence>MRVLITTVPACGHFFPMVALSWALRSSGHQVMVAGPRSIAKEARTAGLPSTAVGTVSPREMWAASADPTGRDNHAIAEFGISVAERTADDVLSLGEAWRPDVVVSEPMELTGPMVAALHGIPLVTHRWGLQLPEELQTALTDAVHSRLAALHHHHGLFDETPSEHVVVENCPPSLRRSESDEAVPMRYVPYCGAGIMPAWLLDGSTAPRICVSMGSLPLEAGIEGLRVTVDALAELPVEVVVAGAGSRDSSLGELPANARAGGWIPHDQLLPTCDAVVHHGGAGSSMAALDHGLPQLVLPQLGDQFANADQLVQRGVAEKLDLHERSADRTCRAVRTLLAEPSYRHRAHEVRNEIATMPAPTEVATVVERIVARNTTGDAPVGVATTTEAAD</sequence>
<comment type="caution">
    <text evidence="6">The sequence shown here is derived from an EMBL/GenBank/DDBJ whole genome shotgun (WGS) entry which is preliminary data.</text>
</comment>
<dbReference type="Proteomes" id="UP000569329">
    <property type="component" value="Unassembled WGS sequence"/>
</dbReference>
<comment type="similarity">
    <text evidence="1">Belongs to the glycosyltransferase 28 family.</text>
</comment>
<dbReference type="InterPro" id="IPR010610">
    <property type="entry name" value="EryCIII-like_C"/>
</dbReference>
<dbReference type="PANTHER" id="PTHR48050:SF13">
    <property type="entry name" value="STEROL 3-BETA-GLUCOSYLTRANSFERASE UGT80A2"/>
    <property type="match status" value="1"/>
</dbReference>
<dbReference type="RefSeq" id="WP_182545374.1">
    <property type="nucleotide sequence ID" value="NZ_JACGWZ010000005.1"/>
</dbReference>
<accession>A0A839E3Z6</accession>
<dbReference type="GO" id="GO:0016758">
    <property type="term" value="F:hexosyltransferase activity"/>
    <property type="evidence" value="ECO:0007669"/>
    <property type="project" value="UniProtKB-ARBA"/>
</dbReference>
<dbReference type="AlphaFoldDB" id="A0A839E3Z6"/>
<evidence type="ECO:0000313" key="7">
    <source>
        <dbReference type="Proteomes" id="UP000569329"/>
    </source>
</evidence>
<dbReference type="PANTHER" id="PTHR48050">
    <property type="entry name" value="STEROL 3-BETA-GLUCOSYLTRANSFERASE"/>
    <property type="match status" value="1"/>
</dbReference>
<dbReference type="Pfam" id="PF06722">
    <property type="entry name" value="EryCIII-like_C"/>
    <property type="match status" value="1"/>
</dbReference>
<feature type="domain" description="Erythromycin biosynthesis protein CIII-like N-terminal" evidence="5">
    <location>
        <begin position="22"/>
        <end position="215"/>
    </location>
</feature>
<evidence type="ECO:0000313" key="6">
    <source>
        <dbReference type="EMBL" id="MBA8826091.1"/>
    </source>
</evidence>
<dbReference type="EMBL" id="JACGWZ010000005">
    <property type="protein sequence ID" value="MBA8826091.1"/>
    <property type="molecule type" value="Genomic_DNA"/>
</dbReference>
<dbReference type="SUPFAM" id="SSF53756">
    <property type="entry name" value="UDP-Glycosyltransferase/glycogen phosphorylase"/>
    <property type="match status" value="1"/>
</dbReference>
<dbReference type="Gene3D" id="3.40.50.2000">
    <property type="entry name" value="Glycogen Phosphorylase B"/>
    <property type="match status" value="2"/>
</dbReference>
<dbReference type="InterPro" id="IPR002213">
    <property type="entry name" value="UDP_glucos_trans"/>
</dbReference>
<name>A0A839E3Z6_9PSEU</name>
<evidence type="ECO:0000256" key="2">
    <source>
        <dbReference type="ARBA" id="ARBA00022676"/>
    </source>
</evidence>
<keyword evidence="7" id="KW-1185">Reference proteome</keyword>
<dbReference type="GO" id="GO:0008194">
    <property type="term" value="F:UDP-glycosyltransferase activity"/>
    <property type="evidence" value="ECO:0007669"/>
    <property type="project" value="InterPro"/>
</dbReference>
<dbReference type="CDD" id="cd03784">
    <property type="entry name" value="GT1_Gtf-like"/>
    <property type="match status" value="1"/>
</dbReference>
<dbReference type="InterPro" id="IPR050426">
    <property type="entry name" value="Glycosyltransferase_28"/>
</dbReference>
<proteinExistence type="inferred from homology"/>
<keyword evidence="3 6" id="KW-0808">Transferase</keyword>
<dbReference type="GO" id="GO:0017000">
    <property type="term" value="P:antibiotic biosynthetic process"/>
    <property type="evidence" value="ECO:0007669"/>
    <property type="project" value="UniProtKB-ARBA"/>
</dbReference>
<dbReference type="FunFam" id="3.40.50.2000:FF:000072">
    <property type="entry name" value="Glycosyl transferase"/>
    <property type="match status" value="1"/>
</dbReference>
<protein>
    <submittedName>
        <fullName evidence="6">UDP:flavonoid glycosyltransferase YjiC (YdhE family)</fullName>
    </submittedName>
</protein>
<reference evidence="6 7" key="1">
    <citation type="submission" date="2020-07" db="EMBL/GenBank/DDBJ databases">
        <title>Sequencing the genomes of 1000 actinobacteria strains.</title>
        <authorList>
            <person name="Klenk H.-P."/>
        </authorList>
    </citation>
    <scope>NUCLEOTIDE SEQUENCE [LARGE SCALE GENOMIC DNA]</scope>
    <source>
        <strain evidence="6 7">DSM 45975</strain>
    </source>
</reference>
<feature type="domain" description="Erythromycin biosynthesis protein CIII-like C-terminal" evidence="4">
    <location>
        <begin position="229"/>
        <end position="369"/>
    </location>
</feature>
<gene>
    <name evidence="6" type="ORF">FHX42_003467</name>
</gene>